<accession>A0A7N1A063</accession>
<keyword evidence="2" id="KW-1185">Reference proteome</keyword>
<dbReference type="Proteomes" id="UP000594263">
    <property type="component" value="Unplaced"/>
</dbReference>
<name>A0A7N1A063_KALFE</name>
<dbReference type="PANTHER" id="PTHR32002:SF46">
    <property type="entry name" value="PROTEIN NLP2"/>
    <property type="match status" value="1"/>
</dbReference>
<evidence type="ECO:0000313" key="1">
    <source>
        <dbReference type="EnsemblPlants" id="Kaladp0062s0118.1.v1.1.CDS.1"/>
    </source>
</evidence>
<organism evidence="1 2">
    <name type="scientific">Kalanchoe fedtschenkoi</name>
    <name type="common">Lavender scallops</name>
    <name type="synonym">South American air plant</name>
    <dbReference type="NCBI Taxonomy" id="63787"/>
    <lineage>
        <taxon>Eukaryota</taxon>
        <taxon>Viridiplantae</taxon>
        <taxon>Streptophyta</taxon>
        <taxon>Embryophyta</taxon>
        <taxon>Tracheophyta</taxon>
        <taxon>Spermatophyta</taxon>
        <taxon>Magnoliopsida</taxon>
        <taxon>eudicotyledons</taxon>
        <taxon>Gunneridae</taxon>
        <taxon>Pentapetalae</taxon>
        <taxon>Saxifragales</taxon>
        <taxon>Crassulaceae</taxon>
        <taxon>Kalanchoe</taxon>
    </lineage>
</organism>
<dbReference type="GO" id="GO:0003700">
    <property type="term" value="F:DNA-binding transcription factor activity"/>
    <property type="evidence" value="ECO:0007669"/>
    <property type="project" value="InterPro"/>
</dbReference>
<dbReference type="PANTHER" id="PTHR32002">
    <property type="entry name" value="PROTEIN NLP8"/>
    <property type="match status" value="1"/>
</dbReference>
<dbReference type="InterPro" id="IPR045012">
    <property type="entry name" value="NLP"/>
</dbReference>
<sequence>MILCAEKLVEKEEADTMDGSAFPPCNSAVGSFVSPSMDLDLISELFEGGWLEADNGLGAVGGQHWSFARDGFDQFVDMDLKSFQSDAELMNNGSAYYPLEMERAVNKGSEDWRPMEAMMSSDQLSSGHELSGRTRIHHHQSTQNSCFSVRDRLMLAIARLTGAARTKDILVQIWVPIYQQGKCVLITTDQPFSLSHNSQSLAYYRDVSEKYQFPAEEGDSMVGMPGRVFLGKMPEWTPDVRFFRKEEYPRVDYALSIFNLR</sequence>
<protein>
    <submittedName>
        <fullName evidence="1">Uncharacterized protein</fullName>
    </submittedName>
</protein>
<proteinExistence type="predicted"/>
<reference evidence="1" key="1">
    <citation type="submission" date="2021-01" db="UniProtKB">
        <authorList>
            <consortium name="EnsemblPlants"/>
        </authorList>
    </citation>
    <scope>IDENTIFICATION</scope>
</reference>
<dbReference type="Gramene" id="Kaladp0062s0118.1.v1.1">
    <property type="protein sequence ID" value="Kaladp0062s0118.1.v1.1.CDS.1"/>
    <property type="gene ID" value="Kaladp0062s0118.v1.1"/>
</dbReference>
<evidence type="ECO:0000313" key="2">
    <source>
        <dbReference type="Proteomes" id="UP000594263"/>
    </source>
</evidence>
<dbReference type="AlphaFoldDB" id="A0A7N1A063"/>
<dbReference type="EnsemblPlants" id="Kaladp0062s0118.1.v1.1">
    <property type="protein sequence ID" value="Kaladp0062s0118.1.v1.1.CDS.1"/>
    <property type="gene ID" value="Kaladp0062s0118.v1.1"/>
</dbReference>